<dbReference type="EMBL" id="JASFZW010000004">
    <property type="protein sequence ID" value="KAK2078684.1"/>
    <property type="molecule type" value="Genomic_DNA"/>
</dbReference>
<sequence>MVAQQRWASAGQVIAVCQAVAGITIFFLSWAFFYEFTEATGLLLGGCMVAAGAVGWAGGRARSGNLANLHVLATLLALLLSFNFIGQVVREVHVDCGLAELYLKNKALETRISELRHTEAMHSVYARMSELEDMLEMAQRGAVKSIELKAEQDKLRHLDASYIASKLAMLRTHAQEAMDGILQNPALNATVVNGLSQADKDYLRKRLDAADKVIERVRQHHEEDGKGISLEEYQELLGVLTDATVFSDKREHPDLVAATSELPNMGAAMRRQQEDRYQDYLPGSAHHEIQAIERQRTQRRLAWEERVRTLMSAQGAGLDAGAELAKHCVKEARGHSVTLFFGLVAIALQLCSAYTSLCLGMRLSVKGE</sequence>
<organism evidence="2 3">
    <name type="scientific">Prototheca wickerhamii</name>
    <dbReference type="NCBI Taxonomy" id="3111"/>
    <lineage>
        <taxon>Eukaryota</taxon>
        <taxon>Viridiplantae</taxon>
        <taxon>Chlorophyta</taxon>
        <taxon>core chlorophytes</taxon>
        <taxon>Trebouxiophyceae</taxon>
        <taxon>Chlorellales</taxon>
        <taxon>Chlorellaceae</taxon>
        <taxon>Prototheca</taxon>
    </lineage>
</organism>
<protein>
    <submittedName>
        <fullName evidence="2">Uncharacterized protein</fullName>
    </submittedName>
</protein>
<keyword evidence="1" id="KW-1133">Transmembrane helix</keyword>
<accession>A0AAD9IK52</accession>
<feature type="transmembrane region" description="Helical" evidence="1">
    <location>
        <begin position="39"/>
        <end position="59"/>
    </location>
</feature>
<name>A0AAD9IK52_PROWI</name>
<comment type="caution">
    <text evidence="2">The sequence shown here is derived from an EMBL/GenBank/DDBJ whole genome shotgun (WGS) entry which is preliminary data.</text>
</comment>
<evidence type="ECO:0000256" key="1">
    <source>
        <dbReference type="SAM" id="Phobius"/>
    </source>
</evidence>
<dbReference type="AlphaFoldDB" id="A0AAD9IK52"/>
<keyword evidence="1" id="KW-0472">Membrane</keyword>
<evidence type="ECO:0000313" key="3">
    <source>
        <dbReference type="Proteomes" id="UP001255856"/>
    </source>
</evidence>
<feature type="transmembrane region" description="Helical" evidence="1">
    <location>
        <begin position="66"/>
        <end position="86"/>
    </location>
</feature>
<keyword evidence="1" id="KW-0812">Transmembrane</keyword>
<feature type="transmembrane region" description="Helical" evidence="1">
    <location>
        <begin position="12"/>
        <end position="33"/>
    </location>
</feature>
<keyword evidence="3" id="KW-1185">Reference proteome</keyword>
<evidence type="ECO:0000313" key="2">
    <source>
        <dbReference type="EMBL" id="KAK2078684.1"/>
    </source>
</evidence>
<gene>
    <name evidence="2" type="ORF">QBZ16_003524</name>
</gene>
<dbReference type="Proteomes" id="UP001255856">
    <property type="component" value="Unassembled WGS sequence"/>
</dbReference>
<reference evidence="2" key="1">
    <citation type="submission" date="2021-01" db="EMBL/GenBank/DDBJ databases">
        <authorList>
            <person name="Eckstrom K.M.E."/>
        </authorList>
    </citation>
    <scope>NUCLEOTIDE SEQUENCE</scope>
    <source>
        <strain evidence="2">UVCC 0001</strain>
    </source>
</reference>
<proteinExistence type="predicted"/>